<dbReference type="RefSeq" id="WP_160896276.1">
    <property type="nucleotide sequence ID" value="NZ_WUMU01000024.1"/>
</dbReference>
<evidence type="ECO:0000313" key="3">
    <source>
        <dbReference type="Proteomes" id="UP000477911"/>
    </source>
</evidence>
<accession>A0A6L7G889</accession>
<dbReference type="EMBL" id="WUMU01000024">
    <property type="protein sequence ID" value="MXN20149.1"/>
    <property type="molecule type" value="Genomic_DNA"/>
</dbReference>
<keyword evidence="2" id="KW-0808">Transferase</keyword>
<reference evidence="2 3" key="1">
    <citation type="submission" date="2019-12" db="EMBL/GenBank/DDBJ databases">
        <authorList>
            <person name="Li M."/>
        </authorList>
    </citation>
    <scope>NUCLEOTIDE SEQUENCE [LARGE SCALE GENOMIC DNA]</scope>
    <source>
        <strain evidence="2 3">GBMRC 2024</strain>
    </source>
</reference>
<dbReference type="GO" id="GO:0016747">
    <property type="term" value="F:acyltransferase activity, transferring groups other than amino-acyl groups"/>
    <property type="evidence" value="ECO:0007669"/>
    <property type="project" value="InterPro"/>
</dbReference>
<feature type="domain" description="N-acetyltransferase" evidence="1">
    <location>
        <begin position="7"/>
        <end position="144"/>
    </location>
</feature>
<dbReference type="AlphaFoldDB" id="A0A6L7G889"/>
<gene>
    <name evidence="2" type="ORF">GR170_20125</name>
</gene>
<dbReference type="InterPro" id="IPR016181">
    <property type="entry name" value="Acyl_CoA_acyltransferase"/>
</dbReference>
<dbReference type="CDD" id="cd04301">
    <property type="entry name" value="NAT_SF"/>
    <property type="match status" value="1"/>
</dbReference>
<dbReference type="Pfam" id="PF00583">
    <property type="entry name" value="Acetyltransf_1"/>
    <property type="match status" value="1"/>
</dbReference>
<evidence type="ECO:0000259" key="1">
    <source>
        <dbReference type="PROSITE" id="PS51186"/>
    </source>
</evidence>
<evidence type="ECO:0000313" key="2">
    <source>
        <dbReference type="EMBL" id="MXN20149.1"/>
    </source>
</evidence>
<protein>
    <submittedName>
        <fullName evidence="2">GNAT family N-acetyltransferase</fullName>
    </submittedName>
</protein>
<dbReference type="InterPro" id="IPR000182">
    <property type="entry name" value="GNAT_dom"/>
</dbReference>
<dbReference type="Proteomes" id="UP000477911">
    <property type="component" value="Unassembled WGS sequence"/>
</dbReference>
<dbReference type="Gene3D" id="3.40.630.30">
    <property type="match status" value="1"/>
</dbReference>
<proteinExistence type="predicted"/>
<dbReference type="SUPFAM" id="SSF55729">
    <property type="entry name" value="Acyl-CoA N-acyltransferases (Nat)"/>
    <property type="match status" value="1"/>
</dbReference>
<keyword evidence="3" id="KW-1185">Reference proteome</keyword>
<dbReference type="PROSITE" id="PS51186">
    <property type="entry name" value="GNAT"/>
    <property type="match status" value="1"/>
</dbReference>
<comment type="caution">
    <text evidence="2">The sequence shown here is derived from an EMBL/GenBank/DDBJ whole genome shotgun (WGS) entry which is preliminary data.</text>
</comment>
<organism evidence="2 3">
    <name type="scientific">Pseudooceanicola albus</name>
    <dbReference type="NCBI Taxonomy" id="2692189"/>
    <lineage>
        <taxon>Bacteria</taxon>
        <taxon>Pseudomonadati</taxon>
        <taxon>Pseudomonadota</taxon>
        <taxon>Alphaproteobacteria</taxon>
        <taxon>Rhodobacterales</taxon>
        <taxon>Paracoccaceae</taxon>
        <taxon>Pseudooceanicola</taxon>
    </lineage>
</organism>
<name>A0A6L7G889_9RHOB</name>
<sequence>MAKNVKITMRLFEPGDEVRVGNVLTQGYETPAEARLVSTLRDNGDMAVELLAFDARDEAVGYIGFSRHVSPEDWFALSSLSVIPSYHGSGIGADLIRYGLDYARRARAAAVTVLGDGRYYQRFGFTYKAAQNLSTPYDAQQTLMYPIKPGTAFAHERLVYAEAFDALDMAPTR</sequence>